<reference evidence="2" key="1">
    <citation type="journal article" date="2023" name="Insect Mol. Biol.">
        <title>Genome sequencing provides insights into the evolution of gene families encoding plant cell wall-degrading enzymes in longhorned beetles.</title>
        <authorList>
            <person name="Shin N.R."/>
            <person name="Okamura Y."/>
            <person name="Kirsch R."/>
            <person name="Pauchet Y."/>
        </authorList>
    </citation>
    <scope>NUCLEOTIDE SEQUENCE</scope>
    <source>
        <strain evidence="2">RBIC_L_NR</strain>
    </source>
</reference>
<name>A0AAV8Y132_9CUCU</name>
<dbReference type="Gene3D" id="3.50.50.60">
    <property type="entry name" value="FAD/NAD(P)-binding domain"/>
    <property type="match status" value="1"/>
</dbReference>
<dbReference type="PANTHER" id="PTHR10742:SF416">
    <property type="entry name" value="SPERMINE OXIDASE"/>
    <property type="match status" value="1"/>
</dbReference>
<protein>
    <recommendedName>
        <fullName evidence="1">Amine oxidase domain-containing protein</fullName>
    </recommendedName>
</protein>
<dbReference type="Gene3D" id="3.90.660.10">
    <property type="match status" value="1"/>
</dbReference>
<accession>A0AAV8Y132</accession>
<gene>
    <name evidence="2" type="ORF">NQ314_009435</name>
</gene>
<dbReference type="Pfam" id="PF01593">
    <property type="entry name" value="Amino_oxidase"/>
    <property type="match status" value="1"/>
</dbReference>
<evidence type="ECO:0000259" key="1">
    <source>
        <dbReference type="Pfam" id="PF01593"/>
    </source>
</evidence>
<dbReference type="AlphaFoldDB" id="A0AAV8Y132"/>
<evidence type="ECO:0000313" key="2">
    <source>
        <dbReference type="EMBL" id="KAJ8944620.1"/>
    </source>
</evidence>
<sequence>MGCQFIEGACVRNHIYNLPVEERLWKTPLKRIDPSKGVFCTSDGRAVDTPSSMMAFHVYKQIEHEASSLFNMSNGKEHGSLPNFLGLRIQQELQKFPEDQRYDASRIMVPLGFVGVLSLLMKMLPECALKFGKPVGLIRWGAVQSRNKGPRVVVQCCDGEEYCADYVIMTVSLGVLKKHGEKMFCPALSYNKMDAIRNLGYGTVDKVFLNYESQDKLAHRTDWTKGLNAVDEVEESKHVLCAYISGPEAVVIEHATDEEVAEGITKVLRQFTGDASLPYMNMNSNMGHQCDLNCPVPGACDPVPPILLFAGETACAGYHSTVHVARLSGNREAKRI</sequence>
<dbReference type="SUPFAM" id="SSF54373">
    <property type="entry name" value="FAD-linked reductases, C-terminal domain"/>
    <property type="match status" value="1"/>
</dbReference>
<dbReference type="InterPro" id="IPR002937">
    <property type="entry name" value="Amino_oxidase"/>
</dbReference>
<keyword evidence="3" id="KW-1185">Reference proteome</keyword>
<dbReference type="SUPFAM" id="SSF51905">
    <property type="entry name" value="FAD/NAD(P)-binding domain"/>
    <property type="match status" value="1"/>
</dbReference>
<dbReference type="PANTHER" id="PTHR10742">
    <property type="entry name" value="FLAVIN MONOAMINE OXIDASE"/>
    <property type="match status" value="1"/>
</dbReference>
<feature type="domain" description="Amine oxidase" evidence="1">
    <location>
        <begin position="124"/>
        <end position="336"/>
    </location>
</feature>
<comment type="caution">
    <text evidence="2">The sequence shown here is derived from an EMBL/GenBank/DDBJ whole genome shotgun (WGS) entry which is preliminary data.</text>
</comment>
<dbReference type="Proteomes" id="UP001162156">
    <property type="component" value="Unassembled WGS sequence"/>
</dbReference>
<dbReference type="InterPro" id="IPR050281">
    <property type="entry name" value="Flavin_monoamine_oxidase"/>
</dbReference>
<proteinExistence type="predicted"/>
<feature type="non-terminal residue" evidence="2">
    <location>
        <position position="336"/>
    </location>
</feature>
<evidence type="ECO:0000313" key="3">
    <source>
        <dbReference type="Proteomes" id="UP001162156"/>
    </source>
</evidence>
<organism evidence="2 3">
    <name type="scientific">Rhamnusium bicolor</name>
    <dbReference type="NCBI Taxonomy" id="1586634"/>
    <lineage>
        <taxon>Eukaryota</taxon>
        <taxon>Metazoa</taxon>
        <taxon>Ecdysozoa</taxon>
        <taxon>Arthropoda</taxon>
        <taxon>Hexapoda</taxon>
        <taxon>Insecta</taxon>
        <taxon>Pterygota</taxon>
        <taxon>Neoptera</taxon>
        <taxon>Endopterygota</taxon>
        <taxon>Coleoptera</taxon>
        <taxon>Polyphaga</taxon>
        <taxon>Cucujiformia</taxon>
        <taxon>Chrysomeloidea</taxon>
        <taxon>Cerambycidae</taxon>
        <taxon>Lepturinae</taxon>
        <taxon>Rhagiini</taxon>
        <taxon>Rhamnusium</taxon>
    </lineage>
</organism>
<dbReference type="EMBL" id="JANEYF010002578">
    <property type="protein sequence ID" value="KAJ8944620.1"/>
    <property type="molecule type" value="Genomic_DNA"/>
</dbReference>
<dbReference type="GO" id="GO:0046592">
    <property type="term" value="F:polyamine oxidase activity"/>
    <property type="evidence" value="ECO:0007669"/>
    <property type="project" value="TreeGrafter"/>
</dbReference>
<dbReference type="InterPro" id="IPR036188">
    <property type="entry name" value="FAD/NAD-bd_sf"/>
</dbReference>